<dbReference type="RefSeq" id="WP_344612127.1">
    <property type="nucleotide sequence ID" value="NZ_BAAARV010000019.1"/>
</dbReference>
<evidence type="ECO:0000313" key="2">
    <source>
        <dbReference type="EMBL" id="GAA2339225.1"/>
    </source>
</evidence>
<evidence type="ECO:0000313" key="3">
    <source>
        <dbReference type="Proteomes" id="UP001501444"/>
    </source>
</evidence>
<gene>
    <name evidence="2" type="ORF">GCM10010170_021180</name>
</gene>
<comment type="caution">
    <text evidence="2">The sequence shown here is derived from an EMBL/GenBank/DDBJ whole genome shotgun (WGS) entry which is preliminary data.</text>
</comment>
<keyword evidence="3" id="KW-1185">Reference proteome</keyword>
<dbReference type="EMBL" id="BAAARV010000019">
    <property type="protein sequence ID" value="GAA2339225.1"/>
    <property type="molecule type" value="Genomic_DNA"/>
</dbReference>
<sequence>MTSTGDGAAASLAAELRRLHAAAGSPKWSVIVPAAAARKPAVALTDSSMSDWIGGKSAPGTAAPLWAMVDYLLGRVGPDYQPRTQGQWEAMRLAAKRERDQRRGRRSTAADASNAQIARAEPVPLVSVLAATADPQALGTHPPIMVEGAPPGMPQYVRRDVDTDLRANLRPGSFTLLVGGSSAGKTRSLIEAIRETLPDWQVVLTDTVADLEWLAANTPDRTIVWLDELHRFLGIEQPLTAGTVRRLQQASCVLAATMWATDCHRFTASSRVDGNDAFREAQDVLRLATRITVDEHLTPAERQRAELLAREDLRVQQALRAGDTGFAQTLAAAPDLLLRWRQPGNSYGSALISVAVHSRLVGIRMPLPDPVLRSAAPGYLSGRDRADARPDWLEQAMAYATGLLKGAASALVPVPGEMGTTVGHVAADYLVEYAQRSMDGPVPEVAWRSWAEHGLAFDRVQLRDYVDRHPESRPHAAAMHRLAAERGDPVGRAELVLLLLAQGDHAGALDTLRSGPCGFLSYDRSHVAEQLLDVGEAETAVELLQAEVAADGARPNPSVVVMLVEALADQNRLDDGVQALQEALRRAGPGGPGRDNLHAAILNRFFGQAGVRWLRSLDQAGFFGTPAEPVPTGNGDQVKWSGWSASLYLARVAPEDPEGAVAAALGVPFTDNNMVVWDLGRVALAAPTTLAVPLADRLMAMIPGKYGTIQAQDFGKLAAHLAAGGSPKRALQLARLLLAEIPRHALGRHEYAAVLRESMPAIGSAVGMPALQLLLDVLERDAEGDPTAGSGHGSRLWRTAMEHNFRMGTNDPRNALVDAVLAVAGTLLSSGTVTLADVTADLDRRPQTRFRRLTLHLATVHGHNAPDVVGRLLTDRALLSVDARREVVRLIAAGAGWVTRQQRHTMLQHIQDGPDPTTPRYMQRRFEQGRITAAGLAEDIDRWRRDLLDAATPWLTGRLLTRRNRLVAKFGAPDWTARDSIQYFRESAAAPPDELDLGTLTPQQVAETAADDRTSVSTDEISTAVAQRPAVFAIDAVYFIDAAPEVVGAYLDGLVEAASAIPDSAWEPLLALCARVHERAATELAEEADPGRTRNWRVPLRNVLRVLGSAALAGPHADLPAGHEAAIWQLIAAGCSDPDPAVDDDQGLWTGGWYDAYAGQTVRTAAIRAALMQGLVAQHRGRADDLASSLALLGGHVDPAGDEALAIRAVYGELLYGLAQLDAEWTARHLENMLPRDPARLDVWSAAWDAYLHSPIGEYAWPLLRAQYSHAITLLNPAATDEIDVERGRLLAHHLGKRFWFGLLSLDDENRLLQRFYDTCPPAASATIFESIGTNLLKAPPDQGRAQRLMDLWHERLDAARHGSDPGELAHFGDWFLSGAFPDAWALQQLMITVDMVDTFSLEVPVLARLAALAAQHPHACLAVLARWVRKPLEPYHFHRSDELEQVVAAAAGVDDAAARLAQGIVDALSGRVDLRAALQRRPAPGRPATSGTSPA</sequence>
<dbReference type="Proteomes" id="UP001501444">
    <property type="component" value="Unassembled WGS sequence"/>
</dbReference>
<protein>
    <submittedName>
        <fullName evidence="2">Uncharacterized protein</fullName>
    </submittedName>
</protein>
<reference evidence="2 3" key="1">
    <citation type="journal article" date="2019" name="Int. J. Syst. Evol. Microbiol.">
        <title>The Global Catalogue of Microorganisms (GCM) 10K type strain sequencing project: providing services to taxonomists for standard genome sequencing and annotation.</title>
        <authorList>
            <consortium name="The Broad Institute Genomics Platform"/>
            <consortium name="The Broad Institute Genome Sequencing Center for Infectious Disease"/>
            <person name="Wu L."/>
            <person name="Ma J."/>
        </authorList>
    </citation>
    <scope>NUCLEOTIDE SEQUENCE [LARGE SCALE GENOMIC DNA]</scope>
    <source>
        <strain evidence="2 3">JCM 3272</strain>
    </source>
</reference>
<accession>A0ABN3FWI4</accession>
<proteinExistence type="predicted"/>
<organism evidence="2 3">
    <name type="scientific">Dactylosporangium salmoneum</name>
    <dbReference type="NCBI Taxonomy" id="53361"/>
    <lineage>
        <taxon>Bacteria</taxon>
        <taxon>Bacillati</taxon>
        <taxon>Actinomycetota</taxon>
        <taxon>Actinomycetes</taxon>
        <taxon>Micromonosporales</taxon>
        <taxon>Micromonosporaceae</taxon>
        <taxon>Dactylosporangium</taxon>
    </lineage>
</organism>
<feature type="region of interest" description="Disordered" evidence="1">
    <location>
        <begin position="96"/>
        <end position="116"/>
    </location>
</feature>
<name>A0ABN3FWI4_9ACTN</name>
<evidence type="ECO:0000256" key="1">
    <source>
        <dbReference type="SAM" id="MobiDB-lite"/>
    </source>
</evidence>